<name>A0A2H3E0K6_ARMGA</name>
<proteinExistence type="predicted"/>
<dbReference type="Gene3D" id="3.30.710.10">
    <property type="entry name" value="Potassium Channel Kv1.1, Chain A"/>
    <property type="match status" value="1"/>
</dbReference>
<accession>A0A2H3E0K6</accession>
<gene>
    <name evidence="2" type="ORF">ARMGADRAFT_1162162</name>
</gene>
<dbReference type="InterPro" id="IPR011333">
    <property type="entry name" value="SKP1/BTB/POZ_sf"/>
</dbReference>
<evidence type="ECO:0000259" key="1">
    <source>
        <dbReference type="PROSITE" id="PS50097"/>
    </source>
</evidence>
<dbReference type="CDD" id="cd18186">
    <property type="entry name" value="BTB_POZ_ZBTB_KLHL-like"/>
    <property type="match status" value="1"/>
</dbReference>
<dbReference type="OrthoDB" id="6359816at2759"/>
<protein>
    <recommendedName>
        <fullName evidence="1">BTB domain-containing protein</fullName>
    </recommendedName>
</protein>
<dbReference type="Proteomes" id="UP000217790">
    <property type="component" value="Unassembled WGS sequence"/>
</dbReference>
<dbReference type="Pfam" id="PF00651">
    <property type="entry name" value="BTB"/>
    <property type="match status" value="1"/>
</dbReference>
<dbReference type="OMA" id="MNASPPF"/>
<dbReference type="EMBL" id="KZ293649">
    <property type="protein sequence ID" value="PBK97222.1"/>
    <property type="molecule type" value="Genomic_DNA"/>
</dbReference>
<dbReference type="SUPFAM" id="SSF54695">
    <property type="entry name" value="POZ domain"/>
    <property type="match status" value="1"/>
</dbReference>
<feature type="domain" description="BTB" evidence="1">
    <location>
        <begin position="17"/>
        <end position="78"/>
    </location>
</feature>
<dbReference type="InParanoid" id="A0A2H3E0K6"/>
<reference evidence="3" key="1">
    <citation type="journal article" date="2017" name="Nat. Ecol. Evol.">
        <title>Genome expansion and lineage-specific genetic innovations in the forest pathogenic fungi Armillaria.</title>
        <authorList>
            <person name="Sipos G."/>
            <person name="Prasanna A.N."/>
            <person name="Walter M.C."/>
            <person name="O'Connor E."/>
            <person name="Balint B."/>
            <person name="Krizsan K."/>
            <person name="Kiss B."/>
            <person name="Hess J."/>
            <person name="Varga T."/>
            <person name="Slot J."/>
            <person name="Riley R."/>
            <person name="Boka B."/>
            <person name="Rigling D."/>
            <person name="Barry K."/>
            <person name="Lee J."/>
            <person name="Mihaltcheva S."/>
            <person name="LaButti K."/>
            <person name="Lipzen A."/>
            <person name="Waldron R."/>
            <person name="Moloney N.M."/>
            <person name="Sperisen C."/>
            <person name="Kredics L."/>
            <person name="Vagvoelgyi C."/>
            <person name="Patrignani A."/>
            <person name="Fitzpatrick D."/>
            <person name="Nagy I."/>
            <person name="Doyle S."/>
            <person name="Anderson J.B."/>
            <person name="Grigoriev I.V."/>
            <person name="Gueldener U."/>
            <person name="Muensterkoetter M."/>
            <person name="Nagy L.G."/>
        </authorList>
    </citation>
    <scope>NUCLEOTIDE SEQUENCE [LARGE SCALE GENOMIC DNA]</scope>
    <source>
        <strain evidence="3">Ar21-2</strain>
    </source>
</reference>
<dbReference type="SMART" id="SM00225">
    <property type="entry name" value="BTB"/>
    <property type="match status" value="1"/>
</dbReference>
<sequence length="308" mass="34646">MHSMNASPPFDGSDLTSDIILVSSDGVRFYAHKLILSLASPFFKDLIALAQAPIDGSLPLVPLTESSSIIDKILRFCYPTKDATFDEIAEIYQVAGAMHKYLMEDVTNRLPSELRRFTEEHPLRAFVIACVMGWKEEAAFASKKVLEGPLSIQDEDDIPELRHLGSVKTYHRLLKFHQQRLDKINDMLQTMDQVHALCSPDPWQGRICDKHDIWDEPPDIMDGSRKSWLIQYTVSVLQAMQKSPTAATLERVDSSARPSARKVAESCPECLHNCADCGGLDEIFEHHVKHEVLGEIRSHLGTQLNLDP</sequence>
<keyword evidence="3" id="KW-1185">Reference proteome</keyword>
<dbReference type="STRING" id="47427.A0A2H3E0K6"/>
<dbReference type="InterPro" id="IPR000210">
    <property type="entry name" value="BTB/POZ_dom"/>
</dbReference>
<evidence type="ECO:0000313" key="2">
    <source>
        <dbReference type="EMBL" id="PBK97222.1"/>
    </source>
</evidence>
<dbReference type="AlphaFoldDB" id="A0A2H3E0K6"/>
<evidence type="ECO:0000313" key="3">
    <source>
        <dbReference type="Proteomes" id="UP000217790"/>
    </source>
</evidence>
<organism evidence="2 3">
    <name type="scientific">Armillaria gallica</name>
    <name type="common">Bulbous honey fungus</name>
    <name type="synonym">Armillaria bulbosa</name>
    <dbReference type="NCBI Taxonomy" id="47427"/>
    <lineage>
        <taxon>Eukaryota</taxon>
        <taxon>Fungi</taxon>
        <taxon>Dikarya</taxon>
        <taxon>Basidiomycota</taxon>
        <taxon>Agaricomycotina</taxon>
        <taxon>Agaricomycetes</taxon>
        <taxon>Agaricomycetidae</taxon>
        <taxon>Agaricales</taxon>
        <taxon>Marasmiineae</taxon>
        <taxon>Physalacriaceae</taxon>
        <taxon>Armillaria</taxon>
    </lineage>
</organism>
<dbReference type="PROSITE" id="PS50097">
    <property type="entry name" value="BTB"/>
    <property type="match status" value="1"/>
</dbReference>